<feature type="transmembrane region" description="Helical" evidence="9">
    <location>
        <begin position="37"/>
        <end position="55"/>
    </location>
</feature>
<comment type="subcellular location">
    <subcellularLocation>
        <location evidence="1">Cell membrane</location>
        <topology evidence="1">Multi-pass membrane protein</topology>
    </subcellularLocation>
    <subcellularLocation>
        <location evidence="8">Membrane</location>
        <topology evidence="8">Multi-pass membrane protein</topology>
    </subcellularLocation>
</comment>
<evidence type="ECO:0000256" key="4">
    <source>
        <dbReference type="ARBA" id="ARBA00022475"/>
    </source>
</evidence>
<protein>
    <submittedName>
        <fullName evidence="11">Proton transporter component of Na+/H+ antiporter</fullName>
    </submittedName>
</protein>
<feature type="transmembrane region" description="Helical" evidence="9">
    <location>
        <begin position="75"/>
        <end position="98"/>
    </location>
</feature>
<feature type="transmembrane region" description="Helical" evidence="9">
    <location>
        <begin position="210"/>
        <end position="234"/>
    </location>
</feature>
<dbReference type="InterPro" id="IPR050586">
    <property type="entry name" value="CPA3_Na-H_Antiporter_D"/>
</dbReference>
<keyword evidence="6 9" id="KW-1133">Transmembrane helix</keyword>
<comment type="similarity">
    <text evidence="2">Belongs to the CPA3 antiporters (TC 2.A.63) subunit D family.</text>
</comment>
<reference evidence="12" key="1">
    <citation type="submission" date="2018-04" db="EMBL/GenBank/DDBJ databases">
        <authorList>
            <person name="Illikoud N."/>
        </authorList>
    </citation>
    <scope>NUCLEOTIDE SEQUENCE [LARGE SCALE GENOMIC DNA]</scope>
</reference>
<feature type="transmembrane region" description="Helical" evidence="9">
    <location>
        <begin position="6"/>
        <end position="25"/>
    </location>
</feature>
<keyword evidence="3" id="KW-0813">Transport</keyword>
<evidence type="ECO:0000313" key="11">
    <source>
        <dbReference type="EMBL" id="SPP28512.1"/>
    </source>
</evidence>
<feature type="transmembrane region" description="Helical" evidence="9">
    <location>
        <begin position="306"/>
        <end position="326"/>
    </location>
</feature>
<dbReference type="PRINTS" id="PR01437">
    <property type="entry name" value="NUOXDRDTASE4"/>
</dbReference>
<feature type="transmembrane region" description="Helical" evidence="9">
    <location>
        <begin position="458"/>
        <end position="478"/>
    </location>
</feature>
<keyword evidence="5 8" id="KW-0812">Transmembrane</keyword>
<evidence type="ECO:0000256" key="8">
    <source>
        <dbReference type="RuleBase" id="RU000320"/>
    </source>
</evidence>
<feature type="transmembrane region" description="Helical" evidence="9">
    <location>
        <begin position="411"/>
        <end position="437"/>
    </location>
</feature>
<dbReference type="GO" id="GO:0015297">
    <property type="term" value="F:antiporter activity"/>
    <property type="evidence" value="ECO:0007669"/>
    <property type="project" value="UniProtKB-KW"/>
</dbReference>
<organism evidence="11 12">
    <name type="scientific">Brochothrix thermosphacta</name>
    <name type="common">Microbacterium thermosphactum</name>
    <dbReference type="NCBI Taxonomy" id="2756"/>
    <lineage>
        <taxon>Bacteria</taxon>
        <taxon>Bacillati</taxon>
        <taxon>Bacillota</taxon>
        <taxon>Bacilli</taxon>
        <taxon>Bacillales</taxon>
        <taxon>Listeriaceae</taxon>
        <taxon>Brochothrix</taxon>
    </lineage>
</organism>
<feature type="transmembrane region" description="Helical" evidence="9">
    <location>
        <begin position="110"/>
        <end position="129"/>
    </location>
</feature>
<evidence type="ECO:0000256" key="9">
    <source>
        <dbReference type="SAM" id="Phobius"/>
    </source>
</evidence>
<evidence type="ECO:0000313" key="12">
    <source>
        <dbReference type="Proteomes" id="UP000270190"/>
    </source>
</evidence>
<dbReference type="AlphaFoldDB" id="A0A2X0S727"/>
<feature type="transmembrane region" description="Helical" evidence="9">
    <location>
        <begin position="368"/>
        <end position="391"/>
    </location>
</feature>
<evidence type="ECO:0000256" key="7">
    <source>
        <dbReference type="ARBA" id="ARBA00023136"/>
    </source>
</evidence>
<feature type="transmembrane region" description="Helical" evidence="9">
    <location>
        <begin position="166"/>
        <end position="190"/>
    </location>
</feature>
<dbReference type="GO" id="GO:0008137">
    <property type="term" value="F:NADH dehydrogenase (ubiquinone) activity"/>
    <property type="evidence" value="ECO:0007669"/>
    <property type="project" value="InterPro"/>
</dbReference>
<proteinExistence type="inferred from homology"/>
<evidence type="ECO:0000259" key="10">
    <source>
        <dbReference type="Pfam" id="PF00361"/>
    </source>
</evidence>
<dbReference type="PANTHER" id="PTHR42703">
    <property type="entry name" value="NADH DEHYDROGENASE"/>
    <property type="match status" value="1"/>
</dbReference>
<gene>
    <name evidence="11" type="primary">mrpD</name>
    <name evidence="11" type="ORF">BTBSAS_220009</name>
</gene>
<evidence type="ECO:0000256" key="2">
    <source>
        <dbReference type="ARBA" id="ARBA00005346"/>
    </source>
</evidence>
<dbReference type="GO" id="GO:0042773">
    <property type="term" value="P:ATP synthesis coupled electron transport"/>
    <property type="evidence" value="ECO:0007669"/>
    <property type="project" value="InterPro"/>
</dbReference>
<evidence type="ECO:0000256" key="3">
    <source>
        <dbReference type="ARBA" id="ARBA00022449"/>
    </source>
</evidence>
<keyword evidence="3" id="KW-0050">Antiport</keyword>
<dbReference type="Pfam" id="PF00361">
    <property type="entry name" value="Proton_antipo_M"/>
    <property type="match status" value="1"/>
</dbReference>
<keyword evidence="4" id="KW-1003">Cell membrane</keyword>
<evidence type="ECO:0000256" key="6">
    <source>
        <dbReference type="ARBA" id="ARBA00022989"/>
    </source>
</evidence>
<feature type="transmembrane region" description="Helical" evidence="9">
    <location>
        <begin position="135"/>
        <end position="154"/>
    </location>
</feature>
<dbReference type="PANTHER" id="PTHR42703:SF1">
    <property type="entry name" value="NA(+)_H(+) ANTIPORTER SUBUNIT D1"/>
    <property type="match status" value="1"/>
</dbReference>
<dbReference type="EMBL" id="OUNC01000015">
    <property type="protein sequence ID" value="SPP28512.1"/>
    <property type="molecule type" value="Genomic_DNA"/>
</dbReference>
<accession>A0A2X0S727</accession>
<dbReference type="GO" id="GO:0005886">
    <property type="term" value="C:plasma membrane"/>
    <property type="evidence" value="ECO:0007669"/>
    <property type="project" value="UniProtKB-SubCell"/>
</dbReference>
<dbReference type="Proteomes" id="UP000270190">
    <property type="component" value="Unassembled WGS sequence"/>
</dbReference>
<keyword evidence="7 9" id="KW-0472">Membrane</keyword>
<dbReference type="InterPro" id="IPR003918">
    <property type="entry name" value="NADH_UbQ_OxRdtase"/>
</dbReference>
<dbReference type="InterPro" id="IPR001750">
    <property type="entry name" value="ND/Mrp_TM"/>
</dbReference>
<feature type="transmembrane region" description="Helical" evidence="9">
    <location>
        <begin position="332"/>
        <end position="356"/>
    </location>
</feature>
<dbReference type="NCBIfam" id="NF005818">
    <property type="entry name" value="PRK07691.1"/>
    <property type="match status" value="1"/>
</dbReference>
<feature type="transmembrane region" description="Helical" evidence="9">
    <location>
        <begin position="283"/>
        <end position="299"/>
    </location>
</feature>
<evidence type="ECO:0000256" key="1">
    <source>
        <dbReference type="ARBA" id="ARBA00004651"/>
    </source>
</evidence>
<feature type="domain" description="NADH:quinone oxidoreductase/Mrp antiporter transmembrane" evidence="10">
    <location>
        <begin position="131"/>
        <end position="423"/>
    </location>
</feature>
<evidence type="ECO:0000256" key="5">
    <source>
        <dbReference type="ARBA" id="ARBA00022692"/>
    </source>
</evidence>
<name>A0A2X0S727_BROTH</name>
<sequence length="499" mass="54856">MMMMTNFALLPILIPFVAAICLLILPHKIKYQRPAAIIWSLVLLAFTIFTFTKVIKEGTLVVTMGDWPVPFGISIVADMLAILLVLTTTVILPFIILYSIKTISVPREEGLYYSLVFFMITGVNGSFLTGDIFNLFVFFEVMLMASYGIIVLGGTRVQLQGIVKYLVFNVIASAFFIVSVAMLYGVVGTLNMADIGQKLSEVQGQADAGLISVIAIFFLFVFGSKAGIFPLFVWLPSSYVSAPMPILALFGGLLTKVGLYAIMRTFSLFFSAEPGIEWSFLRWSAYLTIIIGVIGAMSYRNMKNIVIYNILIAIGVILVGFSSHTLDGMTGSVFYTIHDMLIKVALFMIIGVILFITGTPDIRDFSGLILRYPGLTFIFFIAMLGLAGIPPFSGFIGKLYLIKGVFQSGDIVGGLLILISSLFVLLSLLRIFILGFWGKERGPRHMVYGYRQMMFPTILLVCLTVAFGIGIQFVTPYVQIAADSLANPMIYIQSVLGGN</sequence>
<feature type="transmembrane region" description="Helical" evidence="9">
    <location>
        <begin position="246"/>
        <end position="263"/>
    </location>
</feature>